<evidence type="ECO:0000256" key="5">
    <source>
        <dbReference type="ARBA" id="ARBA00023284"/>
    </source>
</evidence>
<evidence type="ECO:0000313" key="9">
    <source>
        <dbReference type="Proteomes" id="UP000053413"/>
    </source>
</evidence>
<dbReference type="CDD" id="cd02947">
    <property type="entry name" value="TRX_family"/>
    <property type="match status" value="1"/>
</dbReference>
<gene>
    <name evidence="8" type="ORF">ADL28_05110</name>
</gene>
<dbReference type="GO" id="GO:0005829">
    <property type="term" value="C:cytosol"/>
    <property type="evidence" value="ECO:0007669"/>
    <property type="project" value="TreeGrafter"/>
</dbReference>
<dbReference type="Gene3D" id="3.40.30.10">
    <property type="entry name" value="Glutaredoxin"/>
    <property type="match status" value="1"/>
</dbReference>
<dbReference type="InterPro" id="IPR017937">
    <property type="entry name" value="Thioredoxin_CS"/>
</dbReference>
<dbReference type="Proteomes" id="UP000053413">
    <property type="component" value="Unassembled WGS sequence"/>
</dbReference>
<dbReference type="PANTHER" id="PTHR45663:SF40">
    <property type="entry name" value="THIOREDOXIN 2"/>
    <property type="match status" value="1"/>
</dbReference>
<dbReference type="PANTHER" id="PTHR45663">
    <property type="entry name" value="GEO12009P1"/>
    <property type="match status" value="1"/>
</dbReference>
<evidence type="ECO:0000256" key="3">
    <source>
        <dbReference type="ARBA" id="ARBA00022982"/>
    </source>
</evidence>
<dbReference type="OrthoDB" id="9790390at2"/>
<dbReference type="FunFam" id="3.40.30.10:FF:000155">
    <property type="entry name" value="Thioredoxin"/>
    <property type="match status" value="1"/>
</dbReference>
<accession>A0A0X3XAL1</accession>
<dbReference type="PROSITE" id="PS00194">
    <property type="entry name" value="THIOREDOXIN_1"/>
    <property type="match status" value="1"/>
</dbReference>
<dbReference type="InterPro" id="IPR013766">
    <property type="entry name" value="Thioredoxin_domain"/>
</dbReference>
<name>A0A0X3XAL1_STRVO</name>
<evidence type="ECO:0000313" key="8">
    <source>
        <dbReference type="EMBL" id="KUL66045.1"/>
    </source>
</evidence>
<evidence type="ECO:0000256" key="4">
    <source>
        <dbReference type="ARBA" id="ARBA00023157"/>
    </source>
</evidence>
<dbReference type="PROSITE" id="PS51352">
    <property type="entry name" value="THIOREDOXIN_2"/>
    <property type="match status" value="1"/>
</dbReference>
<comment type="caution">
    <text evidence="8">The sequence shown here is derived from an EMBL/GenBank/DDBJ whole genome shotgun (WGS) entry which is preliminary data.</text>
</comment>
<organism evidence="8 9">
    <name type="scientific">Streptomyces violaceusniger</name>
    <dbReference type="NCBI Taxonomy" id="68280"/>
    <lineage>
        <taxon>Bacteria</taxon>
        <taxon>Bacillati</taxon>
        <taxon>Actinomycetota</taxon>
        <taxon>Actinomycetes</taxon>
        <taxon>Kitasatosporales</taxon>
        <taxon>Streptomycetaceae</taxon>
        <taxon>Streptomyces</taxon>
        <taxon>Streptomyces violaceusniger group</taxon>
    </lineage>
</organism>
<reference evidence="9" key="1">
    <citation type="submission" date="2015-10" db="EMBL/GenBank/DDBJ databases">
        <authorList>
            <person name="Ju K.-S."/>
            <person name="Doroghazi J.R."/>
            <person name="Metcalf W.W."/>
        </authorList>
    </citation>
    <scope>NUCLEOTIDE SEQUENCE [LARGE SCALE GENOMIC DNA]</scope>
    <source>
        <strain evidence="9">NRRL F-8817</strain>
    </source>
</reference>
<sequence length="136" mass="15119">MSTIDPTADDFNDVVSGNDFVITDFWAEWCGPCRKFGPVFEQVSNKREGVVFAKVDTEGQRELAQEFEITSIPTLMIVREQIAIFHQVGALPEAGLDDLINQARSLDMDVVRASSTAADKNYRARFECAGRQRGTA</sequence>
<evidence type="ECO:0000259" key="7">
    <source>
        <dbReference type="PROSITE" id="PS51352"/>
    </source>
</evidence>
<keyword evidence="4" id="KW-1015">Disulfide bond</keyword>
<dbReference type="PRINTS" id="PR00421">
    <property type="entry name" value="THIOREDOXIN"/>
</dbReference>
<evidence type="ECO:0000256" key="2">
    <source>
        <dbReference type="ARBA" id="ARBA00022448"/>
    </source>
</evidence>
<dbReference type="NCBIfam" id="TIGR01068">
    <property type="entry name" value="thioredoxin"/>
    <property type="match status" value="1"/>
</dbReference>
<comment type="similarity">
    <text evidence="1">Belongs to the thioredoxin family.</text>
</comment>
<dbReference type="RefSeq" id="WP_059142524.1">
    <property type="nucleotide sequence ID" value="NZ_LLZJ01000032.1"/>
</dbReference>
<keyword evidence="2" id="KW-0813">Transport</keyword>
<dbReference type="InterPro" id="IPR005746">
    <property type="entry name" value="Thioredoxin"/>
</dbReference>
<dbReference type="InterPro" id="IPR036249">
    <property type="entry name" value="Thioredoxin-like_sf"/>
</dbReference>
<dbReference type="GO" id="GO:0015035">
    <property type="term" value="F:protein-disulfide reductase activity"/>
    <property type="evidence" value="ECO:0007669"/>
    <property type="project" value="UniProtKB-UniRule"/>
</dbReference>
<dbReference type="SUPFAM" id="SSF52833">
    <property type="entry name" value="Thioredoxin-like"/>
    <property type="match status" value="1"/>
</dbReference>
<protein>
    <recommendedName>
        <fullName evidence="6">Thioredoxin</fullName>
    </recommendedName>
</protein>
<evidence type="ECO:0000256" key="6">
    <source>
        <dbReference type="NCBIfam" id="TIGR01068"/>
    </source>
</evidence>
<dbReference type="EMBL" id="LLZJ01000032">
    <property type="protein sequence ID" value="KUL66045.1"/>
    <property type="molecule type" value="Genomic_DNA"/>
</dbReference>
<keyword evidence="5" id="KW-0676">Redox-active center</keyword>
<evidence type="ECO:0000256" key="1">
    <source>
        <dbReference type="ARBA" id="ARBA00008987"/>
    </source>
</evidence>
<dbReference type="Pfam" id="PF00085">
    <property type="entry name" value="Thioredoxin"/>
    <property type="match status" value="1"/>
</dbReference>
<feature type="domain" description="Thioredoxin" evidence="7">
    <location>
        <begin position="1"/>
        <end position="105"/>
    </location>
</feature>
<proteinExistence type="inferred from homology"/>
<keyword evidence="3" id="KW-0249">Electron transport</keyword>
<dbReference type="AlphaFoldDB" id="A0A0X3XAL1"/>